<feature type="region of interest" description="Disordered" evidence="1">
    <location>
        <begin position="28"/>
        <end position="48"/>
    </location>
</feature>
<dbReference type="Proteomes" id="UP000238479">
    <property type="component" value="Chromosome 2"/>
</dbReference>
<organism evidence="2 3">
    <name type="scientific">Rosa chinensis</name>
    <name type="common">China rose</name>
    <dbReference type="NCBI Taxonomy" id="74649"/>
    <lineage>
        <taxon>Eukaryota</taxon>
        <taxon>Viridiplantae</taxon>
        <taxon>Streptophyta</taxon>
        <taxon>Embryophyta</taxon>
        <taxon>Tracheophyta</taxon>
        <taxon>Spermatophyta</taxon>
        <taxon>Magnoliopsida</taxon>
        <taxon>eudicotyledons</taxon>
        <taxon>Gunneridae</taxon>
        <taxon>Pentapetalae</taxon>
        <taxon>rosids</taxon>
        <taxon>fabids</taxon>
        <taxon>Rosales</taxon>
        <taxon>Rosaceae</taxon>
        <taxon>Rosoideae</taxon>
        <taxon>Rosoideae incertae sedis</taxon>
        <taxon>Rosa</taxon>
    </lineage>
</organism>
<proteinExistence type="predicted"/>
<sequence length="69" mass="8112">MISMEAETQDDVGIQMYTSTLIRLPIPSSHENRKQIKKEEQRRIKPKRRRKFLSNRLRSDLIIIIGCGS</sequence>
<evidence type="ECO:0000313" key="2">
    <source>
        <dbReference type="EMBL" id="PRQ53498.1"/>
    </source>
</evidence>
<evidence type="ECO:0000313" key="3">
    <source>
        <dbReference type="Proteomes" id="UP000238479"/>
    </source>
</evidence>
<name>A0A2P6S4A3_ROSCH</name>
<dbReference type="EMBL" id="PDCK01000040">
    <property type="protein sequence ID" value="PRQ53498.1"/>
    <property type="molecule type" value="Genomic_DNA"/>
</dbReference>
<dbReference type="AlphaFoldDB" id="A0A2P6S4A3"/>
<keyword evidence="3" id="KW-1185">Reference proteome</keyword>
<gene>
    <name evidence="2" type="ORF">RchiOBHm_Chr2g0167161</name>
</gene>
<accession>A0A2P6S4A3</accession>
<comment type="caution">
    <text evidence="2">The sequence shown here is derived from an EMBL/GenBank/DDBJ whole genome shotgun (WGS) entry which is preliminary data.</text>
</comment>
<feature type="compositionally biased region" description="Basic and acidic residues" evidence="1">
    <location>
        <begin position="30"/>
        <end position="43"/>
    </location>
</feature>
<dbReference type="Gramene" id="PRQ53498">
    <property type="protein sequence ID" value="PRQ53498"/>
    <property type="gene ID" value="RchiOBHm_Chr2g0167161"/>
</dbReference>
<evidence type="ECO:0000256" key="1">
    <source>
        <dbReference type="SAM" id="MobiDB-lite"/>
    </source>
</evidence>
<reference evidence="2 3" key="1">
    <citation type="journal article" date="2018" name="Nat. Genet.">
        <title>The Rosa genome provides new insights in the design of modern roses.</title>
        <authorList>
            <person name="Bendahmane M."/>
        </authorList>
    </citation>
    <scope>NUCLEOTIDE SEQUENCE [LARGE SCALE GENOMIC DNA]</scope>
    <source>
        <strain evidence="3">cv. Old Blush</strain>
    </source>
</reference>
<protein>
    <submittedName>
        <fullName evidence="2">Uncharacterized protein</fullName>
    </submittedName>
</protein>